<gene>
    <name evidence="3" type="ORF">Cboi02_000096100</name>
</gene>
<keyword evidence="2" id="KW-1133">Transmembrane helix</keyword>
<dbReference type="PANTHER" id="PTHR28092:SF1">
    <property type="entry name" value="FACTOR-INDUCED GENE 1 PROTEIN"/>
    <property type="match status" value="1"/>
</dbReference>
<dbReference type="GO" id="GO:0000747">
    <property type="term" value="P:conjugation with cellular fusion"/>
    <property type="evidence" value="ECO:0007669"/>
    <property type="project" value="TreeGrafter"/>
</dbReference>
<dbReference type="GO" id="GO:0043332">
    <property type="term" value="C:mating projection tip"/>
    <property type="evidence" value="ECO:0007669"/>
    <property type="project" value="TreeGrafter"/>
</dbReference>
<dbReference type="AlphaFoldDB" id="A0A9W6SW58"/>
<proteinExistence type="predicted"/>
<comment type="caution">
    <text evidence="3">The sequence shown here is derived from an EMBL/GenBank/DDBJ whole genome shotgun (WGS) entry which is preliminary data.</text>
</comment>
<feature type="region of interest" description="Disordered" evidence="1">
    <location>
        <begin position="272"/>
        <end position="312"/>
    </location>
</feature>
<keyword evidence="2" id="KW-0472">Membrane</keyword>
<organism evidence="3 4">
    <name type="scientific">Candida boidinii</name>
    <name type="common">Yeast</name>
    <dbReference type="NCBI Taxonomy" id="5477"/>
    <lineage>
        <taxon>Eukaryota</taxon>
        <taxon>Fungi</taxon>
        <taxon>Dikarya</taxon>
        <taxon>Ascomycota</taxon>
        <taxon>Saccharomycotina</taxon>
        <taxon>Pichiomycetes</taxon>
        <taxon>Pichiales</taxon>
        <taxon>Pichiaceae</taxon>
        <taxon>Ogataea</taxon>
        <taxon>Ogataea/Candida clade</taxon>
    </lineage>
</organism>
<dbReference type="Proteomes" id="UP001165120">
    <property type="component" value="Unassembled WGS sequence"/>
</dbReference>
<feature type="transmembrane region" description="Helical" evidence="2">
    <location>
        <begin position="17"/>
        <end position="35"/>
    </location>
</feature>
<sequence>MVGFSIYIHLMKKWDKVLTITLSFVTLVIFSFLLVGCTKDTSSYSEVYLVEIGFNEQSVMYDSISTAYDLNNSTEDLSSMKVRVGYLGLCVEFNDDLICDYSKNTETFDNYPSISLYDSSSNKTTASLDLIKLSKELNQKIASPDILIIALSLNLLIFLNQFYLVIPFMPYKYYSIIFGISACTANVIIWGCGAISGHVISDSVSKLISISSLYILDGSVGKRFKIMSWFCFAALAVIGIVDGILLFKEIKLRKENQQVGAQQKLEKQKFSGFGTGNKASSLSSYNSDGTNSLSNSSGNGSQGSKWNQRQFV</sequence>
<feature type="transmembrane region" description="Helical" evidence="2">
    <location>
        <begin position="173"/>
        <end position="196"/>
    </location>
</feature>
<dbReference type="Pfam" id="PF12351">
    <property type="entry name" value="Fig1"/>
    <property type="match status" value="1"/>
</dbReference>
<dbReference type="GO" id="GO:0016020">
    <property type="term" value="C:membrane"/>
    <property type="evidence" value="ECO:0007669"/>
    <property type="project" value="InterPro"/>
</dbReference>
<dbReference type="PANTHER" id="PTHR28092">
    <property type="entry name" value="FACTOR-INDUCED GENE 1 PROTEIN"/>
    <property type="match status" value="1"/>
</dbReference>
<name>A0A9W6SW58_CANBO</name>
<reference evidence="3" key="1">
    <citation type="submission" date="2023-04" db="EMBL/GenBank/DDBJ databases">
        <title>Candida boidinii NBRC 10035.</title>
        <authorList>
            <person name="Ichikawa N."/>
            <person name="Sato H."/>
            <person name="Tonouchi N."/>
        </authorList>
    </citation>
    <scope>NUCLEOTIDE SEQUENCE</scope>
    <source>
        <strain evidence="3">NBRC 10035</strain>
    </source>
</reference>
<dbReference type="InterPro" id="IPR033481">
    <property type="entry name" value="Dni1/Fig1"/>
</dbReference>
<feature type="compositionally biased region" description="Low complexity" evidence="1">
    <location>
        <begin position="286"/>
        <end position="304"/>
    </location>
</feature>
<accession>A0A9W6SW58</accession>
<feature type="transmembrane region" description="Helical" evidence="2">
    <location>
        <begin position="146"/>
        <end position="166"/>
    </location>
</feature>
<evidence type="ECO:0000313" key="4">
    <source>
        <dbReference type="Proteomes" id="UP001165120"/>
    </source>
</evidence>
<evidence type="ECO:0000256" key="1">
    <source>
        <dbReference type="SAM" id="MobiDB-lite"/>
    </source>
</evidence>
<dbReference type="EMBL" id="BSXN01000199">
    <property type="protein sequence ID" value="GME67563.1"/>
    <property type="molecule type" value="Genomic_DNA"/>
</dbReference>
<keyword evidence="4" id="KW-1185">Reference proteome</keyword>
<evidence type="ECO:0000313" key="3">
    <source>
        <dbReference type="EMBL" id="GME67563.1"/>
    </source>
</evidence>
<protein>
    <submittedName>
        <fullName evidence="3">Unnamed protein product</fullName>
    </submittedName>
</protein>
<keyword evidence="2" id="KW-0812">Transmembrane</keyword>
<feature type="transmembrane region" description="Helical" evidence="2">
    <location>
        <begin position="226"/>
        <end position="247"/>
    </location>
</feature>
<evidence type="ECO:0000256" key="2">
    <source>
        <dbReference type="SAM" id="Phobius"/>
    </source>
</evidence>